<dbReference type="EMBL" id="ACZI02000002">
    <property type="protein sequence ID" value="EFV13409.1"/>
    <property type="molecule type" value="Genomic_DNA"/>
</dbReference>
<evidence type="ECO:0000256" key="1">
    <source>
        <dbReference type="SAM" id="MobiDB-lite"/>
    </source>
</evidence>
<evidence type="ECO:0000259" key="2">
    <source>
        <dbReference type="Pfam" id="PF14657"/>
    </source>
</evidence>
<dbReference type="OrthoDB" id="4326943at2"/>
<dbReference type="Proteomes" id="UP000004816">
    <property type="component" value="Unassembled WGS sequence"/>
</dbReference>
<dbReference type="HOGENOM" id="CLU_2156614_0_0_11"/>
<dbReference type="InterPro" id="IPR028259">
    <property type="entry name" value="AP2-like_int_N"/>
</dbReference>
<dbReference type="Pfam" id="PF14657">
    <property type="entry name" value="Arm-DNA-bind_4"/>
    <property type="match status" value="1"/>
</dbReference>
<evidence type="ECO:0000313" key="4">
    <source>
        <dbReference type="Proteomes" id="UP000004816"/>
    </source>
</evidence>
<feature type="compositionally biased region" description="Basic residues" evidence="1">
    <location>
        <begin position="39"/>
        <end position="48"/>
    </location>
</feature>
<feature type="domain" description="AP2-like integrase N-terminal" evidence="2">
    <location>
        <begin position="26"/>
        <end position="69"/>
    </location>
</feature>
<name>E5XQG8_SEGRC</name>
<dbReference type="AlphaFoldDB" id="E5XQG8"/>
<organism evidence="3 4">
    <name type="scientific">Segniliparus rugosus (strain ATCC BAA-974 / DSM 45345 / CCUG 50838 / CIP 108380 / JCM 13579 / CDC 945)</name>
    <dbReference type="NCBI Taxonomy" id="679197"/>
    <lineage>
        <taxon>Bacteria</taxon>
        <taxon>Bacillati</taxon>
        <taxon>Actinomycetota</taxon>
        <taxon>Actinomycetes</taxon>
        <taxon>Mycobacteriales</taxon>
        <taxon>Segniliparaceae</taxon>
        <taxon>Segniliparus</taxon>
    </lineage>
</organism>
<keyword evidence="4" id="KW-1185">Reference proteome</keyword>
<dbReference type="STRING" id="679197.HMPREF9336_01740"/>
<feature type="compositionally biased region" description="Basic and acidic residues" evidence="1">
    <location>
        <begin position="20"/>
        <end position="29"/>
    </location>
</feature>
<feature type="region of interest" description="Disordered" evidence="1">
    <location>
        <begin position="1"/>
        <end position="61"/>
    </location>
</feature>
<proteinExistence type="predicted"/>
<comment type="caution">
    <text evidence="3">The sequence shown here is derived from an EMBL/GenBank/DDBJ whole genome shotgun (WGS) entry which is preliminary data.</text>
</comment>
<gene>
    <name evidence="3" type="ORF">HMPREF9336_01740</name>
</gene>
<feature type="compositionally biased region" description="Basic and acidic residues" evidence="1">
    <location>
        <begin position="49"/>
        <end position="59"/>
    </location>
</feature>
<dbReference type="RefSeq" id="WP_007469477.1">
    <property type="nucleotide sequence ID" value="NZ_KI391953.1"/>
</dbReference>
<dbReference type="eggNOG" id="COG0582">
    <property type="taxonomic scope" value="Bacteria"/>
</dbReference>
<reference evidence="3 4" key="1">
    <citation type="journal article" date="2011" name="Stand. Genomic Sci.">
        <title>High quality draft genome sequence of Segniliparus rugosus CDC 945(T)= (ATCC BAA-974(T)).</title>
        <authorList>
            <person name="Earl A.M."/>
            <person name="Desjardins C.A."/>
            <person name="Fitzgerald M.G."/>
            <person name="Arachchi H.M."/>
            <person name="Zeng Q."/>
            <person name="Mehta T."/>
            <person name="Griggs A."/>
            <person name="Birren B.W."/>
            <person name="Toney N.C."/>
            <person name="Carr J."/>
            <person name="Posey J."/>
            <person name="Butler W.R."/>
        </authorList>
    </citation>
    <scope>NUCLEOTIDE SEQUENCE [LARGE SCALE GENOMIC DNA]</scope>
    <source>
        <strain evidence="4">ATCC BAA-974 / DSM 45345 / CCUG 50838 / CIP 108380 / JCM 13579 / CDC 945</strain>
    </source>
</reference>
<accession>E5XQG8</accession>
<evidence type="ECO:0000313" key="3">
    <source>
        <dbReference type="EMBL" id="EFV13409.1"/>
    </source>
</evidence>
<protein>
    <recommendedName>
        <fullName evidence="2">AP2-like integrase N-terminal domain-containing protein</fullName>
    </recommendedName>
</protein>
<sequence>MARQQLPPQIKKTTVKNRKTSKDETRYEVTVETGVNPRTGRRSQSKRRFTNEKDARQHLADTQSKVAQGIYVHKNELTFEQACDDFLNGMHGLKESTLAGYRFDLQVPRHP</sequence>